<dbReference type="Proteomes" id="UP000298340">
    <property type="component" value="Unassembled WGS sequence"/>
</dbReference>
<proteinExistence type="predicted"/>
<evidence type="ECO:0000313" key="2">
    <source>
        <dbReference type="Proteomes" id="UP000298340"/>
    </source>
</evidence>
<protein>
    <submittedName>
        <fullName evidence="1">Uncharacterized protein</fullName>
    </submittedName>
</protein>
<organism evidence="1 2">
    <name type="scientific">Flavobacterium circumlabens</name>
    <dbReference type="NCBI Taxonomy" id="2133765"/>
    <lineage>
        <taxon>Bacteria</taxon>
        <taxon>Pseudomonadati</taxon>
        <taxon>Bacteroidota</taxon>
        <taxon>Flavobacteriia</taxon>
        <taxon>Flavobacteriales</taxon>
        <taxon>Flavobacteriaceae</taxon>
        <taxon>Flavobacterium</taxon>
    </lineage>
</organism>
<feature type="non-terminal residue" evidence="1">
    <location>
        <position position="1"/>
    </location>
</feature>
<evidence type="ECO:0000313" key="1">
    <source>
        <dbReference type="EMBL" id="TEB41076.1"/>
    </source>
</evidence>
<name>A0A4Y7U3T7_9FLAO</name>
<accession>A0A4Y7U3T7</accession>
<sequence length="127" mass="14819">KHGYLGKKPVRYVYGLQKIIKKYDDKIDDFNRQIKKTKGDKTTEIRLIEERDAYKIPNCIVASGGSDGLNVASLGYDLIWYNSESEQINYTEYNQLKEICKNIYNLPDLDESGVKYGYEVAEKFWNM</sequence>
<feature type="non-terminal residue" evidence="1">
    <location>
        <position position="127"/>
    </location>
</feature>
<dbReference type="AlphaFoldDB" id="A0A4Y7U3T7"/>
<gene>
    <name evidence="1" type="ORF">D0809_27370</name>
</gene>
<dbReference type="EMBL" id="QWDN01000593">
    <property type="protein sequence ID" value="TEB41076.1"/>
    <property type="molecule type" value="Genomic_DNA"/>
</dbReference>
<reference evidence="1 2" key="1">
    <citation type="journal article" date="2018" name="Syst. Appl. Microbiol.">
        <title>Flavobacterium circumlabens sp. nov. and Flavobacterium cupreum sp. nov., two psychrotrophic species isolated from Antarctic environmental samples.</title>
        <authorList>
            <person name="Kralova S."/>
            <person name="Busse H.J."/>
            <person name="Svec P."/>
            <person name="Maslanova I."/>
            <person name="Stankova E."/>
            <person name="Bartak M."/>
            <person name="Sedlacek I."/>
        </authorList>
    </citation>
    <scope>NUCLEOTIDE SEQUENCE [LARGE SCALE GENOMIC DNA]</scope>
    <source>
        <strain evidence="1 2">CCM 8828</strain>
    </source>
</reference>
<comment type="caution">
    <text evidence="1">The sequence shown here is derived from an EMBL/GenBank/DDBJ whole genome shotgun (WGS) entry which is preliminary data.</text>
</comment>